<dbReference type="RefSeq" id="WP_035087063.1">
    <property type="nucleotide sequence ID" value="NZ_JQGC01000031.1"/>
</dbReference>
<evidence type="ECO:0000256" key="4">
    <source>
        <dbReference type="ARBA" id="ARBA00019403"/>
    </source>
</evidence>
<feature type="domain" description="Uracil-DNA glycosylase-like" evidence="13">
    <location>
        <begin position="108"/>
        <end position="258"/>
    </location>
</feature>
<evidence type="ECO:0000256" key="2">
    <source>
        <dbReference type="ARBA" id="ARBA00006521"/>
    </source>
</evidence>
<evidence type="ECO:0000256" key="5">
    <source>
        <dbReference type="ARBA" id="ARBA00022485"/>
    </source>
</evidence>
<evidence type="ECO:0000256" key="12">
    <source>
        <dbReference type="SAM" id="MobiDB-lite"/>
    </source>
</evidence>
<comment type="catalytic activity">
    <reaction evidence="1">
        <text>Hydrolyzes single-stranded DNA or mismatched double-stranded DNA and polynucleotides, releasing free uracil.</text>
        <dbReference type="EC" id="3.2.2.27"/>
    </reaction>
</comment>
<dbReference type="InterPro" id="IPR005273">
    <property type="entry name" value="Ura-DNA_glyco_family4"/>
</dbReference>
<dbReference type="Pfam" id="PF03167">
    <property type="entry name" value="UDG"/>
    <property type="match status" value="1"/>
</dbReference>
<keyword evidence="5" id="KW-0004">4Fe-4S</keyword>
<evidence type="ECO:0000256" key="8">
    <source>
        <dbReference type="ARBA" id="ARBA00022801"/>
    </source>
</evidence>
<proteinExistence type="inferred from homology"/>
<dbReference type="Proteomes" id="UP000028981">
    <property type="component" value="Unassembled WGS sequence"/>
</dbReference>
<dbReference type="PANTHER" id="PTHR33693">
    <property type="entry name" value="TYPE-5 URACIL-DNA GLYCOSYLASE"/>
    <property type="match status" value="1"/>
</dbReference>
<gene>
    <name evidence="14" type="ORF">JP75_23020</name>
</gene>
<dbReference type="CDD" id="cd10030">
    <property type="entry name" value="UDG-F4_TTUDGA_SPO1dp_like"/>
    <property type="match status" value="1"/>
</dbReference>
<evidence type="ECO:0000256" key="6">
    <source>
        <dbReference type="ARBA" id="ARBA00022723"/>
    </source>
</evidence>
<keyword evidence="8" id="KW-0378">Hydrolase</keyword>
<comment type="caution">
    <text evidence="14">The sequence shown here is derived from an EMBL/GenBank/DDBJ whole genome shotgun (WGS) entry which is preliminary data.</text>
</comment>
<keyword evidence="10" id="KW-0411">Iron-sulfur</keyword>
<evidence type="ECO:0000259" key="13">
    <source>
        <dbReference type="SMART" id="SM00986"/>
    </source>
</evidence>
<dbReference type="AlphaFoldDB" id="A0A087LWV4"/>
<dbReference type="NCBIfam" id="TIGR00758">
    <property type="entry name" value="UDG_fam4"/>
    <property type="match status" value="1"/>
</dbReference>
<reference evidence="14 15" key="1">
    <citation type="submission" date="2014-08" db="EMBL/GenBank/DDBJ databases">
        <authorList>
            <person name="Hassan Y.I."/>
            <person name="Lepp D."/>
            <person name="Zhou T."/>
        </authorList>
    </citation>
    <scope>NUCLEOTIDE SEQUENCE [LARGE SCALE GENOMIC DNA]</scope>
    <source>
        <strain evidence="14 15">IFO13584</strain>
    </source>
</reference>
<dbReference type="InterPro" id="IPR051536">
    <property type="entry name" value="UDG_Type-4/5"/>
</dbReference>
<feature type="region of interest" description="Disordered" evidence="12">
    <location>
        <begin position="35"/>
        <end position="70"/>
    </location>
</feature>
<dbReference type="PANTHER" id="PTHR33693:SF1">
    <property type="entry name" value="TYPE-4 URACIL-DNA GLYCOSYLASE"/>
    <property type="match status" value="1"/>
</dbReference>
<name>A0A087LWV4_9HYPH</name>
<keyword evidence="9" id="KW-0408">Iron</keyword>
<dbReference type="SMART" id="SM00987">
    <property type="entry name" value="UreE_C"/>
    <property type="match status" value="1"/>
</dbReference>
<protein>
    <recommendedName>
        <fullName evidence="4">Type-4 uracil-DNA glycosylase</fullName>
        <ecNumber evidence="3">3.2.2.27</ecNumber>
    </recommendedName>
</protein>
<evidence type="ECO:0000256" key="9">
    <source>
        <dbReference type="ARBA" id="ARBA00023004"/>
    </source>
</evidence>
<keyword evidence="7" id="KW-0227">DNA damage</keyword>
<dbReference type="InterPro" id="IPR036895">
    <property type="entry name" value="Uracil-DNA_glycosylase-like_sf"/>
</dbReference>
<sequence length="270" mass="29039">MSQGRELNKAELLAVLDWYRAAGVDLAVGEDPVDRFAQPAPAPSSAQALRQAAAAPAQPPQPATAAITGDPSEARKLAASASTLDELQKILDAYDGCSLKFRATQLVFADGNPEAKIMLIGEAPGAEEDRQGKPFVGRSGQLLDRMLGAIGLDRSKVYIVNTVPWRPPGNRTPTPEEMELCLPFLNRQVELVAPKLVMTLGGPAMQTVFKTTAGIIKMRGRWQDVAIGTHQVDALPTLHPAYLLRNPAAKQQAWADLLSLKMKMESLGIV</sequence>
<evidence type="ECO:0000256" key="11">
    <source>
        <dbReference type="ARBA" id="ARBA00023204"/>
    </source>
</evidence>
<dbReference type="GO" id="GO:0004844">
    <property type="term" value="F:uracil DNA N-glycosylase activity"/>
    <property type="evidence" value="ECO:0007669"/>
    <property type="project" value="UniProtKB-EC"/>
</dbReference>
<evidence type="ECO:0000313" key="15">
    <source>
        <dbReference type="Proteomes" id="UP000028981"/>
    </source>
</evidence>
<organism evidence="14 15">
    <name type="scientific">Devosia riboflavina</name>
    <dbReference type="NCBI Taxonomy" id="46914"/>
    <lineage>
        <taxon>Bacteria</taxon>
        <taxon>Pseudomonadati</taxon>
        <taxon>Pseudomonadota</taxon>
        <taxon>Alphaproteobacteria</taxon>
        <taxon>Hyphomicrobiales</taxon>
        <taxon>Devosiaceae</taxon>
        <taxon>Devosia</taxon>
    </lineage>
</organism>
<dbReference type="Gene3D" id="3.40.470.10">
    <property type="entry name" value="Uracil-DNA glycosylase-like domain"/>
    <property type="match status" value="1"/>
</dbReference>
<dbReference type="EC" id="3.2.2.27" evidence="3"/>
<evidence type="ECO:0000256" key="1">
    <source>
        <dbReference type="ARBA" id="ARBA00001400"/>
    </source>
</evidence>
<comment type="similarity">
    <text evidence="2">Belongs to the uracil-DNA glycosylase (UDG) superfamily. Type 4 (UDGa) family.</text>
</comment>
<keyword evidence="15" id="KW-1185">Reference proteome</keyword>
<accession>A0A087LWV4</accession>
<feature type="compositionally biased region" description="Low complexity" evidence="12">
    <location>
        <begin position="37"/>
        <end position="56"/>
    </location>
</feature>
<evidence type="ECO:0000256" key="7">
    <source>
        <dbReference type="ARBA" id="ARBA00022763"/>
    </source>
</evidence>
<keyword evidence="11" id="KW-0234">DNA repair</keyword>
<dbReference type="GO" id="GO:0051539">
    <property type="term" value="F:4 iron, 4 sulfur cluster binding"/>
    <property type="evidence" value="ECO:0007669"/>
    <property type="project" value="UniProtKB-KW"/>
</dbReference>
<dbReference type="GO" id="GO:0046872">
    <property type="term" value="F:metal ion binding"/>
    <property type="evidence" value="ECO:0007669"/>
    <property type="project" value="UniProtKB-KW"/>
</dbReference>
<dbReference type="SMART" id="SM00986">
    <property type="entry name" value="UDG"/>
    <property type="match status" value="1"/>
</dbReference>
<evidence type="ECO:0000256" key="10">
    <source>
        <dbReference type="ARBA" id="ARBA00023014"/>
    </source>
</evidence>
<dbReference type="GO" id="GO:0006281">
    <property type="term" value="P:DNA repair"/>
    <property type="evidence" value="ECO:0007669"/>
    <property type="project" value="UniProtKB-KW"/>
</dbReference>
<evidence type="ECO:0000256" key="3">
    <source>
        <dbReference type="ARBA" id="ARBA00012030"/>
    </source>
</evidence>
<dbReference type="STRING" id="46914.JP75_23020"/>
<evidence type="ECO:0000313" key="14">
    <source>
        <dbReference type="EMBL" id="KFL29107.1"/>
    </source>
</evidence>
<keyword evidence="6" id="KW-0479">Metal-binding</keyword>
<dbReference type="EMBL" id="JQGC01000031">
    <property type="protein sequence ID" value="KFL29107.1"/>
    <property type="molecule type" value="Genomic_DNA"/>
</dbReference>
<dbReference type="OrthoDB" id="5290748at2"/>
<dbReference type="InterPro" id="IPR005122">
    <property type="entry name" value="Uracil-DNA_glycosylase-like"/>
</dbReference>
<dbReference type="SUPFAM" id="SSF52141">
    <property type="entry name" value="Uracil-DNA glycosylase-like"/>
    <property type="match status" value="1"/>
</dbReference>